<gene>
    <name evidence="1" type="ORF">M8818_001233</name>
</gene>
<dbReference type="EMBL" id="JAMKPW020000005">
    <property type="protein sequence ID" value="KAK8217477.1"/>
    <property type="molecule type" value="Genomic_DNA"/>
</dbReference>
<accession>A0ACC3SKK9</accession>
<sequence>MGLELEQGRGEEKYIPSETVTGMCEWNIARAVYGCEWTSSECPERVPVINTVHGESDTVIGGQLYTLCMCSRQREACTSERGPGPGPM</sequence>
<comment type="caution">
    <text evidence="1">The sequence shown here is derived from an EMBL/GenBank/DDBJ whole genome shotgun (WGS) entry which is preliminary data.</text>
</comment>
<proteinExistence type="predicted"/>
<reference evidence="1" key="1">
    <citation type="submission" date="2024-02" db="EMBL/GenBank/DDBJ databases">
        <title>Metagenome Assembled Genome of Zalaria obscura JY119.</title>
        <authorList>
            <person name="Vighnesh L."/>
            <person name="Jagadeeshwari U."/>
            <person name="Venkata Ramana C."/>
            <person name="Sasikala C."/>
        </authorList>
    </citation>
    <scope>NUCLEOTIDE SEQUENCE</scope>
    <source>
        <strain evidence="1">JY119</strain>
    </source>
</reference>
<evidence type="ECO:0000313" key="2">
    <source>
        <dbReference type="Proteomes" id="UP001320706"/>
    </source>
</evidence>
<evidence type="ECO:0000313" key="1">
    <source>
        <dbReference type="EMBL" id="KAK8217477.1"/>
    </source>
</evidence>
<protein>
    <submittedName>
        <fullName evidence="1">Uncharacterized protein</fullName>
    </submittedName>
</protein>
<dbReference type="Proteomes" id="UP001320706">
    <property type="component" value="Unassembled WGS sequence"/>
</dbReference>
<name>A0ACC3SKK9_9PEZI</name>
<organism evidence="1 2">
    <name type="scientific">Zalaria obscura</name>
    <dbReference type="NCBI Taxonomy" id="2024903"/>
    <lineage>
        <taxon>Eukaryota</taxon>
        <taxon>Fungi</taxon>
        <taxon>Dikarya</taxon>
        <taxon>Ascomycota</taxon>
        <taxon>Pezizomycotina</taxon>
        <taxon>Dothideomycetes</taxon>
        <taxon>Dothideomycetidae</taxon>
        <taxon>Dothideales</taxon>
        <taxon>Zalariaceae</taxon>
        <taxon>Zalaria</taxon>
    </lineage>
</organism>
<keyword evidence="2" id="KW-1185">Reference proteome</keyword>